<name>Q7V5Z2_PROMM</name>
<sequence>MVRSLTTAAAAAVLMCTPAMACSNHSEQLVSQSQESEVYFRRKSNQPLVNEQTSIDAENCTANADGGFTCDTKVVNPVSPDNKYRN</sequence>
<dbReference type="HOGENOM" id="CLU_2495379_0_0_3"/>
<proteinExistence type="predicted"/>
<organism evidence="2 3">
    <name type="scientific">Prochlorococcus marinus (strain MIT 9313)</name>
    <dbReference type="NCBI Taxonomy" id="74547"/>
    <lineage>
        <taxon>Bacteria</taxon>
        <taxon>Bacillati</taxon>
        <taxon>Cyanobacteriota</taxon>
        <taxon>Cyanophyceae</taxon>
        <taxon>Synechococcales</taxon>
        <taxon>Prochlorococcaceae</taxon>
        <taxon>Prochlorococcus</taxon>
    </lineage>
</organism>
<keyword evidence="1" id="KW-0732">Signal</keyword>
<dbReference type="AlphaFoldDB" id="Q7V5Z2"/>
<feature type="signal peptide" evidence="1">
    <location>
        <begin position="1"/>
        <end position="21"/>
    </location>
</feature>
<dbReference type="eggNOG" id="ENOG5030RYQ">
    <property type="taxonomic scope" value="Bacteria"/>
</dbReference>
<protein>
    <submittedName>
        <fullName evidence="2">Uncharacterized protein</fullName>
    </submittedName>
</protein>
<reference evidence="2 3" key="1">
    <citation type="journal article" date="2003" name="Nature">
        <title>Genome divergence in two Prochlorococcus ecotypes reflects oceanic niche differentiation.</title>
        <authorList>
            <person name="Rocap G."/>
            <person name="Larimer F.W."/>
            <person name="Lamerdin J.E."/>
            <person name="Malfatti S."/>
            <person name="Chain P."/>
            <person name="Ahlgren N.A."/>
            <person name="Arellano A."/>
            <person name="Coleman M."/>
            <person name="Hauser L."/>
            <person name="Hess W.R."/>
            <person name="Johnson Z.I."/>
            <person name="Land M.L."/>
            <person name="Lindell D."/>
            <person name="Post A.F."/>
            <person name="Regala W."/>
            <person name="Shah M."/>
            <person name="Shaw S.L."/>
            <person name="Steglich C."/>
            <person name="Sullivan M.B."/>
            <person name="Ting C.S."/>
            <person name="Tolonen A."/>
            <person name="Webb E.A."/>
            <person name="Zinser E.R."/>
            <person name="Chisholm S.W."/>
        </authorList>
    </citation>
    <scope>NUCLEOTIDE SEQUENCE [LARGE SCALE GENOMIC DNA]</scope>
    <source>
        <strain evidence="3">MIT 9313</strain>
    </source>
</reference>
<dbReference type="RefSeq" id="WP_011130759.1">
    <property type="nucleotide sequence ID" value="NC_005071.1"/>
</dbReference>
<dbReference type="EMBL" id="BX548175">
    <property type="protein sequence ID" value="CAE21566.1"/>
    <property type="molecule type" value="Genomic_DNA"/>
</dbReference>
<dbReference type="Proteomes" id="UP000001423">
    <property type="component" value="Chromosome"/>
</dbReference>
<keyword evidence="3" id="KW-1185">Reference proteome</keyword>
<dbReference type="KEGG" id="pmt:PMT_1391"/>
<evidence type="ECO:0000313" key="3">
    <source>
        <dbReference type="Proteomes" id="UP000001423"/>
    </source>
</evidence>
<gene>
    <name evidence="2" type="ordered locus">PMT_1391</name>
</gene>
<evidence type="ECO:0000313" key="2">
    <source>
        <dbReference type="EMBL" id="CAE21566.1"/>
    </source>
</evidence>
<evidence type="ECO:0000256" key="1">
    <source>
        <dbReference type="SAM" id="SignalP"/>
    </source>
</evidence>
<feature type="chain" id="PRO_5004292400" evidence="1">
    <location>
        <begin position="22"/>
        <end position="86"/>
    </location>
</feature>
<accession>Q7V5Z2</accession>